<keyword evidence="3" id="KW-1185">Reference proteome</keyword>
<dbReference type="OrthoDB" id="8693905at2759"/>
<feature type="domain" description="Protein kinase" evidence="1">
    <location>
        <begin position="69"/>
        <end position="286"/>
    </location>
</feature>
<dbReference type="EMBL" id="NMUH01001295">
    <property type="protein sequence ID" value="MQL91021.1"/>
    <property type="molecule type" value="Genomic_DNA"/>
</dbReference>
<name>A0A843V496_COLES</name>
<dbReference type="InterPro" id="IPR056740">
    <property type="entry name" value="ILV_EDD_C"/>
</dbReference>
<organism evidence="2 3">
    <name type="scientific">Colocasia esculenta</name>
    <name type="common">Wild taro</name>
    <name type="synonym">Arum esculentum</name>
    <dbReference type="NCBI Taxonomy" id="4460"/>
    <lineage>
        <taxon>Eukaryota</taxon>
        <taxon>Viridiplantae</taxon>
        <taxon>Streptophyta</taxon>
        <taxon>Embryophyta</taxon>
        <taxon>Tracheophyta</taxon>
        <taxon>Spermatophyta</taxon>
        <taxon>Magnoliopsida</taxon>
        <taxon>Liliopsida</taxon>
        <taxon>Araceae</taxon>
        <taxon>Aroideae</taxon>
        <taxon>Colocasieae</taxon>
        <taxon>Colocasia</taxon>
    </lineage>
</organism>
<proteinExistence type="predicted"/>
<protein>
    <recommendedName>
        <fullName evidence="1">Protein kinase domain-containing protein</fullName>
    </recommendedName>
</protein>
<dbReference type="Pfam" id="PF00069">
    <property type="entry name" value="Pkinase"/>
    <property type="match status" value="1"/>
</dbReference>
<comment type="caution">
    <text evidence="2">The sequence shown here is derived from an EMBL/GenBank/DDBJ whole genome shotgun (WGS) entry which is preliminary data.</text>
</comment>
<dbReference type="PANTHER" id="PTHR48011">
    <property type="entry name" value="CCR4-NOT TRANSCRIPTIONAL COMPLEX SUBUNIT CAF120-RELATED"/>
    <property type="match status" value="1"/>
</dbReference>
<dbReference type="SUPFAM" id="SSF52016">
    <property type="entry name" value="LeuD/IlvD-like"/>
    <property type="match status" value="1"/>
</dbReference>
<dbReference type="Proteomes" id="UP000652761">
    <property type="component" value="Unassembled WGS sequence"/>
</dbReference>
<evidence type="ECO:0000259" key="1">
    <source>
        <dbReference type="SMART" id="SM00220"/>
    </source>
</evidence>
<dbReference type="GO" id="GO:0005524">
    <property type="term" value="F:ATP binding"/>
    <property type="evidence" value="ECO:0007669"/>
    <property type="project" value="InterPro"/>
</dbReference>
<evidence type="ECO:0000313" key="2">
    <source>
        <dbReference type="EMBL" id="MQL91021.1"/>
    </source>
</evidence>
<sequence length="342" mass="37539">MHQNWREKANPDATSPFPTYLGKVVVIRAEGPKGGPGMPKMLTPTSATKRELVLARIITGLALPLDQFHEETSYIVRGSCSSVNLALAIPTAVEEEDPAGDCCPGVMAVKSSPLMESVTLSHEKEVLEWLFGYPEVVALYDDEVSVEADGRRLYNMFLEYLPGGSLSELYRGSPWQRTTCEGFLRGMLLYLVLEFVEKSEYEPLSDVSSLSCVLSKMATGMPAWRYGGRATTSATAPLLLHIGSDEELPKIPEELSEEGRDFLGRCFVRKPSERLTVEMLLGHRRPRVMATTMGTQRREIDDRDGFSEEHYGTLSVAGSESLLASLSNVVGGPTGGIPFVDL</sequence>
<accession>A0A843V496</accession>
<evidence type="ECO:0000313" key="3">
    <source>
        <dbReference type="Proteomes" id="UP000652761"/>
    </source>
</evidence>
<dbReference type="PANTHER" id="PTHR48011:SF18">
    <property type="entry name" value="MITOGEN-ACTIVATED PROTEIN KINASE KINASE KINASE 19-RELATED"/>
    <property type="match status" value="1"/>
</dbReference>
<dbReference type="SUPFAM" id="SSF56112">
    <property type="entry name" value="Protein kinase-like (PK-like)"/>
    <property type="match status" value="1"/>
</dbReference>
<dbReference type="SMART" id="SM00220">
    <property type="entry name" value="S_TKc"/>
    <property type="match status" value="1"/>
</dbReference>
<gene>
    <name evidence="2" type="ORF">Taro_023626</name>
</gene>
<dbReference type="Gene3D" id="1.10.510.10">
    <property type="entry name" value="Transferase(Phosphotransferase) domain 1"/>
    <property type="match status" value="1"/>
</dbReference>
<dbReference type="InterPro" id="IPR000719">
    <property type="entry name" value="Prot_kinase_dom"/>
</dbReference>
<reference evidence="2" key="1">
    <citation type="submission" date="2017-07" db="EMBL/GenBank/DDBJ databases">
        <title>Taro Niue Genome Assembly and Annotation.</title>
        <authorList>
            <person name="Atibalentja N."/>
            <person name="Keating K."/>
            <person name="Fields C.J."/>
        </authorList>
    </citation>
    <scope>NUCLEOTIDE SEQUENCE</scope>
    <source>
        <strain evidence="2">Niue_2</strain>
        <tissue evidence="2">Leaf</tissue>
    </source>
</reference>
<dbReference type="GO" id="GO:0007165">
    <property type="term" value="P:signal transduction"/>
    <property type="evidence" value="ECO:0007669"/>
    <property type="project" value="TreeGrafter"/>
</dbReference>
<dbReference type="Pfam" id="PF24877">
    <property type="entry name" value="ILV_EDD_C"/>
    <property type="match status" value="1"/>
</dbReference>
<dbReference type="InterPro" id="IPR011009">
    <property type="entry name" value="Kinase-like_dom_sf"/>
</dbReference>
<dbReference type="InterPro" id="IPR052751">
    <property type="entry name" value="Plant_MAPKKK"/>
</dbReference>
<dbReference type="GO" id="GO:0004672">
    <property type="term" value="F:protein kinase activity"/>
    <property type="evidence" value="ECO:0007669"/>
    <property type="project" value="InterPro"/>
</dbReference>
<dbReference type="AlphaFoldDB" id="A0A843V496"/>